<evidence type="ECO:0008006" key="2">
    <source>
        <dbReference type="Google" id="ProtNLM"/>
    </source>
</evidence>
<dbReference type="EMBL" id="JACGWM010000013">
    <property type="protein sequence ID" value="KAL0333029.1"/>
    <property type="molecule type" value="Genomic_DNA"/>
</dbReference>
<evidence type="ECO:0000313" key="1">
    <source>
        <dbReference type="EMBL" id="KAL0333029.1"/>
    </source>
</evidence>
<dbReference type="PANTHER" id="PTHR11439:SF470">
    <property type="entry name" value="CYSTEINE-RICH RLK (RECEPTOR-LIKE PROTEIN KINASE) 8"/>
    <property type="match status" value="1"/>
</dbReference>
<dbReference type="PANTHER" id="PTHR11439">
    <property type="entry name" value="GAG-POL-RELATED RETROTRANSPOSON"/>
    <property type="match status" value="1"/>
</dbReference>
<gene>
    <name evidence="1" type="ORF">Scaly_2204400</name>
</gene>
<dbReference type="AlphaFoldDB" id="A0AAW2MNI7"/>
<reference evidence="1" key="2">
    <citation type="journal article" date="2024" name="Plant">
        <title>Genomic evolution and insights into agronomic trait innovations of Sesamum species.</title>
        <authorList>
            <person name="Miao H."/>
            <person name="Wang L."/>
            <person name="Qu L."/>
            <person name="Liu H."/>
            <person name="Sun Y."/>
            <person name="Le M."/>
            <person name="Wang Q."/>
            <person name="Wei S."/>
            <person name="Zheng Y."/>
            <person name="Lin W."/>
            <person name="Duan Y."/>
            <person name="Cao H."/>
            <person name="Xiong S."/>
            <person name="Wang X."/>
            <person name="Wei L."/>
            <person name="Li C."/>
            <person name="Ma Q."/>
            <person name="Ju M."/>
            <person name="Zhao R."/>
            <person name="Li G."/>
            <person name="Mu C."/>
            <person name="Tian Q."/>
            <person name="Mei H."/>
            <person name="Zhang T."/>
            <person name="Gao T."/>
            <person name="Zhang H."/>
        </authorList>
    </citation>
    <scope>NUCLEOTIDE SEQUENCE</scope>
    <source>
        <strain evidence="1">KEN8</strain>
    </source>
</reference>
<organism evidence="1">
    <name type="scientific">Sesamum calycinum</name>
    <dbReference type="NCBI Taxonomy" id="2727403"/>
    <lineage>
        <taxon>Eukaryota</taxon>
        <taxon>Viridiplantae</taxon>
        <taxon>Streptophyta</taxon>
        <taxon>Embryophyta</taxon>
        <taxon>Tracheophyta</taxon>
        <taxon>Spermatophyta</taxon>
        <taxon>Magnoliopsida</taxon>
        <taxon>eudicotyledons</taxon>
        <taxon>Gunneridae</taxon>
        <taxon>Pentapetalae</taxon>
        <taxon>asterids</taxon>
        <taxon>lamiids</taxon>
        <taxon>Lamiales</taxon>
        <taxon>Pedaliaceae</taxon>
        <taxon>Sesamum</taxon>
    </lineage>
</organism>
<accession>A0AAW2MNI7</accession>
<sequence>MKVFGILCFATNVQPHKEENDAKVLGTNSAETISPTQELKPCTNTHPQPPLRRSTRISNQPTWLQGTSETCIQEVKVYLNNPFTIKDLGVAKYYHGLKIATSDKGTIVTQSKYIRDLLHDAGITTDLIACSDADWASCIDTRRSLVGFCIFMGLALISWKTKKQNMTLLVELVLF</sequence>
<proteinExistence type="predicted"/>
<comment type="caution">
    <text evidence="1">The sequence shown here is derived from an EMBL/GenBank/DDBJ whole genome shotgun (WGS) entry which is preliminary data.</text>
</comment>
<name>A0AAW2MNI7_9LAMI</name>
<reference evidence="1" key="1">
    <citation type="submission" date="2020-06" db="EMBL/GenBank/DDBJ databases">
        <authorList>
            <person name="Li T."/>
            <person name="Hu X."/>
            <person name="Zhang T."/>
            <person name="Song X."/>
            <person name="Zhang H."/>
            <person name="Dai N."/>
            <person name="Sheng W."/>
            <person name="Hou X."/>
            <person name="Wei L."/>
        </authorList>
    </citation>
    <scope>NUCLEOTIDE SEQUENCE</scope>
    <source>
        <strain evidence="1">KEN8</strain>
        <tissue evidence="1">Leaf</tissue>
    </source>
</reference>
<protein>
    <recommendedName>
        <fullName evidence="2">Reverse transcriptase Ty1/copia-type domain-containing protein</fullName>
    </recommendedName>
</protein>